<dbReference type="PROSITE" id="PS00409">
    <property type="entry name" value="PROKAR_NTER_METHYL"/>
    <property type="match status" value="1"/>
</dbReference>
<dbReference type="Proteomes" id="UP000178270">
    <property type="component" value="Unassembled WGS sequence"/>
</dbReference>
<dbReference type="Pfam" id="PF07963">
    <property type="entry name" value="N_methyl"/>
    <property type="match status" value="1"/>
</dbReference>
<name>A0A1F4U0Q8_UNCKA</name>
<keyword evidence="1" id="KW-0812">Transmembrane</keyword>
<accession>A0A1F4U0Q8</accession>
<dbReference type="NCBIfam" id="TIGR02532">
    <property type="entry name" value="IV_pilin_GFxxxE"/>
    <property type="match status" value="1"/>
</dbReference>
<protein>
    <recommendedName>
        <fullName evidence="4">Type II secretion system protein GspG C-terminal domain-containing protein</fullName>
    </recommendedName>
</protein>
<reference evidence="2 3" key="1">
    <citation type="journal article" date="2016" name="Nat. Commun.">
        <title>Thousands of microbial genomes shed light on interconnected biogeochemical processes in an aquifer system.</title>
        <authorList>
            <person name="Anantharaman K."/>
            <person name="Brown C.T."/>
            <person name="Hug L.A."/>
            <person name="Sharon I."/>
            <person name="Castelle C.J."/>
            <person name="Probst A.J."/>
            <person name="Thomas B.C."/>
            <person name="Singh A."/>
            <person name="Wilkins M.J."/>
            <person name="Karaoz U."/>
            <person name="Brodie E.L."/>
            <person name="Williams K.H."/>
            <person name="Hubbard S.S."/>
            <person name="Banfield J.F."/>
        </authorList>
    </citation>
    <scope>NUCLEOTIDE SEQUENCE [LARGE SCALE GENOMIC DNA]</scope>
</reference>
<keyword evidence="1" id="KW-0472">Membrane</keyword>
<gene>
    <name evidence="2" type="ORF">A3K42_00785</name>
</gene>
<dbReference type="Gene3D" id="3.30.700.10">
    <property type="entry name" value="Glycoprotein, Type 4 Pilin"/>
    <property type="match status" value="1"/>
</dbReference>
<sequence>MKATFNNNSQKGFTLIEIVLVIILTSLLISVVILKTNPAENKKRARDNVRLTNLAVLERLVNDYLLDYGDYPGDINVVRTSTIFPYEGTITLNNIARGWMGVDLSAYGEKLPTDPLNNEEFFYTYTHNISGYEIDAKLEFYTEKMQQDGGDNNNKYEVGNNLTLL</sequence>
<evidence type="ECO:0000313" key="3">
    <source>
        <dbReference type="Proteomes" id="UP000178270"/>
    </source>
</evidence>
<dbReference type="AlphaFoldDB" id="A0A1F4U0Q8"/>
<dbReference type="EMBL" id="MEUS01000027">
    <property type="protein sequence ID" value="OGC38516.1"/>
    <property type="molecule type" value="Genomic_DNA"/>
</dbReference>
<dbReference type="SUPFAM" id="SSF54523">
    <property type="entry name" value="Pili subunits"/>
    <property type="match status" value="1"/>
</dbReference>
<evidence type="ECO:0000256" key="1">
    <source>
        <dbReference type="SAM" id="Phobius"/>
    </source>
</evidence>
<organism evidence="2 3">
    <name type="scientific">candidate division WWE3 bacterium RBG_13_37_7</name>
    <dbReference type="NCBI Taxonomy" id="1802609"/>
    <lineage>
        <taxon>Bacteria</taxon>
        <taxon>Katanobacteria</taxon>
    </lineage>
</organism>
<feature type="transmembrane region" description="Helical" evidence="1">
    <location>
        <begin position="12"/>
        <end position="34"/>
    </location>
</feature>
<dbReference type="InterPro" id="IPR045584">
    <property type="entry name" value="Pilin-like"/>
</dbReference>
<evidence type="ECO:0000313" key="2">
    <source>
        <dbReference type="EMBL" id="OGC38516.1"/>
    </source>
</evidence>
<evidence type="ECO:0008006" key="4">
    <source>
        <dbReference type="Google" id="ProtNLM"/>
    </source>
</evidence>
<keyword evidence="1" id="KW-1133">Transmembrane helix</keyword>
<dbReference type="InterPro" id="IPR012902">
    <property type="entry name" value="N_methyl_site"/>
</dbReference>
<comment type="caution">
    <text evidence="2">The sequence shown here is derived from an EMBL/GenBank/DDBJ whole genome shotgun (WGS) entry which is preliminary data.</text>
</comment>
<proteinExistence type="predicted"/>